<evidence type="ECO:0000256" key="8">
    <source>
        <dbReference type="ARBA" id="ARBA00022919"/>
    </source>
</evidence>
<dbReference type="InParanoid" id="A0A448YL43"/>
<accession>A0A448YL43</accession>
<dbReference type="GO" id="GO:0005783">
    <property type="term" value="C:endoplasmic reticulum"/>
    <property type="evidence" value="ECO:0007669"/>
    <property type="project" value="TreeGrafter"/>
</dbReference>
<dbReference type="Gene3D" id="3.90.1150.10">
    <property type="entry name" value="Aspartate Aminotransferase, domain 1"/>
    <property type="match status" value="1"/>
</dbReference>
<dbReference type="Gene3D" id="3.40.640.10">
    <property type="entry name" value="Type I PLP-dependent aspartate aminotransferase-like (Major domain)"/>
    <property type="match status" value="1"/>
</dbReference>
<dbReference type="OrthoDB" id="3168162at2759"/>
<evidence type="ECO:0000256" key="6">
    <source>
        <dbReference type="ARBA" id="ARBA00022679"/>
    </source>
</evidence>
<keyword evidence="13" id="KW-1185">Reference proteome</keyword>
<dbReference type="EMBL" id="CAACVR010000012">
    <property type="protein sequence ID" value="VEU21606.1"/>
    <property type="molecule type" value="Genomic_DNA"/>
</dbReference>
<evidence type="ECO:0000313" key="13">
    <source>
        <dbReference type="Proteomes" id="UP000290900"/>
    </source>
</evidence>
<comment type="cofactor">
    <cofactor evidence="1">
        <name>pyridoxal 5'-phosphate</name>
        <dbReference type="ChEBI" id="CHEBI:597326"/>
    </cofactor>
</comment>
<organism evidence="12 13">
    <name type="scientific">Brettanomyces naardenensis</name>
    <name type="common">Yeast</name>
    <dbReference type="NCBI Taxonomy" id="13370"/>
    <lineage>
        <taxon>Eukaryota</taxon>
        <taxon>Fungi</taxon>
        <taxon>Dikarya</taxon>
        <taxon>Ascomycota</taxon>
        <taxon>Saccharomycotina</taxon>
        <taxon>Pichiomycetes</taxon>
        <taxon>Pichiales</taxon>
        <taxon>Pichiaceae</taxon>
        <taxon>Brettanomyces</taxon>
    </lineage>
</organism>
<feature type="domain" description="Aminotransferase class I/classII large" evidence="11">
    <location>
        <begin position="140"/>
        <end position="394"/>
    </location>
</feature>
<protein>
    <recommendedName>
        <fullName evidence="5">serine C-palmitoyltransferase</fullName>
        <ecNumber evidence="5">2.3.1.50</ecNumber>
    </recommendedName>
</protein>
<keyword evidence="6" id="KW-0808">Transferase</keyword>
<dbReference type="STRING" id="13370.A0A448YL43"/>
<evidence type="ECO:0000256" key="10">
    <source>
        <dbReference type="ARBA" id="ARBA00023315"/>
    </source>
</evidence>
<dbReference type="GO" id="GO:0016020">
    <property type="term" value="C:membrane"/>
    <property type="evidence" value="ECO:0007669"/>
    <property type="project" value="GOC"/>
</dbReference>
<dbReference type="InterPro" id="IPR015422">
    <property type="entry name" value="PyrdxlP-dep_Trfase_small"/>
</dbReference>
<evidence type="ECO:0000256" key="4">
    <source>
        <dbReference type="ARBA" id="ARBA00008392"/>
    </source>
</evidence>
<keyword evidence="7" id="KW-0663">Pyridoxal phosphate</keyword>
<comment type="similarity">
    <text evidence="4">Belongs to the class-II pyridoxal-phosphate-dependent aminotransferase family.</text>
</comment>
<dbReference type="InterPro" id="IPR015421">
    <property type="entry name" value="PyrdxlP-dep_Trfase_major"/>
</dbReference>
<dbReference type="Proteomes" id="UP000290900">
    <property type="component" value="Unassembled WGS sequence"/>
</dbReference>
<dbReference type="FunCoup" id="A0A448YL43">
    <property type="interactions" value="894"/>
</dbReference>
<dbReference type="InterPro" id="IPR015424">
    <property type="entry name" value="PyrdxlP-dep_Trfase"/>
</dbReference>
<evidence type="ECO:0000256" key="3">
    <source>
        <dbReference type="ARBA" id="ARBA00004991"/>
    </source>
</evidence>
<dbReference type="SUPFAM" id="SSF53383">
    <property type="entry name" value="PLP-dependent transferases"/>
    <property type="match status" value="1"/>
</dbReference>
<evidence type="ECO:0000256" key="2">
    <source>
        <dbReference type="ARBA" id="ARBA00004760"/>
    </source>
</evidence>
<proteinExistence type="inferred from homology"/>
<keyword evidence="10" id="KW-0012">Acyltransferase</keyword>
<keyword evidence="8" id="KW-0746">Sphingolipid metabolism</keyword>
<dbReference type="AlphaFoldDB" id="A0A448YL43"/>
<sequence>MDTEPRETPQFIASLAAILAELWYALLELFLKVPGGALVLDYIRASHKNDPWRTLLEILLALVAIRYFLASKYSQDEKDKVELSEREVDELIADWEPEPIVPPLRRDERWQLDSIPLINGAVASVHVSVEDPKSGEISDNVLNLASKDYLSMSSNEVVKENSIKEIRAAGVGACGPPNFYGTQDVHVRVCEDLARFLGAEEGIIYGQDYCTPTSVLPCFLKRGDIVIVDGGVSLALQKAALISRSDVEWFNHNDLDHLEEILENLEEDLADGPLNRRFIVTEGLFENFGDSPDLKRLVEIKNHYKFRLVLDETNSVGTLGPNGRGLPEACGISRDEIEITIGSMAQALGSSGGYCVGCEDMIYHQILSSNAYVFSASLPPYCAVAASTSIHLLEDSQEEGKINPYLRPLVENSKHLHQLFRDSKPLRNLVVVRSADYSPVVHIRLNPDLRKSLGLPEGYGGPGSSILNAVKKGHEDLYFDSLYNTESYILQQVIDQCLKKKVLITRTKRVLHQELLPVVPELILHCNAKFTKAELDHVYKVVEQSLVSTFGDITKEDVAKYTSVLNN</sequence>
<dbReference type="InterPro" id="IPR004839">
    <property type="entry name" value="Aminotransferase_I/II_large"/>
</dbReference>
<evidence type="ECO:0000256" key="7">
    <source>
        <dbReference type="ARBA" id="ARBA00022898"/>
    </source>
</evidence>
<evidence type="ECO:0000256" key="9">
    <source>
        <dbReference type="ARBA" id="ARBA00023098"/>
    </source>
</evidence>
<dbReference type="GO" id="GO:0030170">
    <property type="term" value="F:pyridoxal phosphate binding"/>
    <property type="evidence" value="ECO:0007669"/>
    <property type="project" value="InterPro"/>
</dbReference>
<dbReference type="PANTHER" id="PTHR13693">
    <property type="entry name" value="CLASS II AMINOTRANSFERASE/8-AMINO-7-OXONONANOATE SYNTHASE"/>
    <property type="match status" value="1"/>
</dbReference>
<evidence type="ECO:0000313" key="12">
    <source>
        <dbReference type="EMBL" id="VEU21606.1"/>
    </source>
</evidence>
<name>A0A448YL43_BRENA</name>
<evidence type="ECO:0000259" key="11">
    <source>
        <dbReference type="Pfam" id="PF00155"/>
    </source>
</evidence>
<dbReference type="EC" id="2.3.1.50" evidence="5"/>
<dbReference type="GO" id="GO:0046513">
    <property type="term" value="P:ceramide biosynthetic process"/>
    <property type="evidence" value="ECO:0007669"/>
    <property type="project" value="TreeGrafter"/>
</dbReference>
<evidence type="ECO:0000256" key="1">
    <source>
        <dbReference type="ARBA" id="ARBA00001933"/>
    </source>
</evidence>
<comment type="pathway">
    <text evidence="3">Sphingolipid metabolism.</text>
</comment>
<dbReference type="Pfam" id="PF00155">
    <property type="entry name" value="Aminotran_1_2"/>
    <property type="match status" value="1"/>
</dbReference>
<reference evidence="12 13" key="1">
    <citation type="submission" date="2018-12" db="EMBL/GenBank/DDBJ databases">
        <authorList>
            <person name="Tiukova I."/>
            <person name="Dainat J."/>
        </authorList>
    </citation>
    <scope>NUCLEOTIDE SEQUENCE [LARGE SCALE GENOMIC DNA]</scope>
</reference>
<evidence type="ECO:0000256" key="5">
    <source>
        <dbReference type="ARBA" id="ARBA00013220"/>
    </source>
</evidence>
<dbReference type="GO" id="GO:0004758">
    <property type="term" value="F:serine C-palmitoyltransferase activity"/>
    <property type="evidence" value="ECO:0007669"/>
    <property type="project" value="TreeGrafter"/>
</dbReference>
<dbReference type="GO" id="GO:0046512">
    <property type="term" value="P:sphingosine biosynthetic process"/>
    <property type="evidence" value="ECO:0007669"/>
    <property type="project" value="TreeGrafter"/>
</dbReference>
<dbReference type="InterPro" id="IPR050087">
    <property type="entry name" value="AON_synthase_class-II"/>
</dbReference>
<dbReference type="PANTHER" id="PTHR13693:SF2">
    <property type="entry name" value="SERINE PALMITOYLTRANSFERASE 1"/>
    <property type="match status" value="1"/>
</dbReference>
<gene>
    <name evidence="12" type="ORF">BRENAR_LOCUS2339</name>
</gene>
<keyword evidence="9" id="KW-0443">Lipid metabolism</keyword>
<comment type="pathway">
    <text evidence="2">Lipid metabolism; sphingolipid metabolism.</text>
</comment>